<dbReference type="PANTHER" id="PTHR33545:SF5">
    <property type="entry name" value="UPF0750 MEMBRANE PROTEIN YITT"/>
    <property type="match status" value="1"/>
</dbReference>
<evidence type="ECO:0000259" key="7">
    <source>
        <dbReference type="Pfam" id="PF10035"/>
    </source>
</evidence>
<evidence type="ECO:0000256" key="4">
    <source>
        <dbReference type="ARBA" id="ARBA00022989"/>
    </source>
</evidence>
<dbReference type="InterPro" id="IPR015867">
    <property type="entry name" value="N-reg_PII/ATP_PRibTrfase_C"/>
</dbReference>
<keyword evidence="5 6" id="KW-0472">Membrane</keyword>
<gene>
    <name evidence="8" type="ORF">NSA47_15185</name>
</gene>
<evidence type="ECO:0000256" key="2">
    <source>
        <dbReference type="ARBA" id="ARBA00022475"/>
    </source>
</evidence>
<protein>
    <submittedName>
        <fullName evidence="8">YitT family protein</fullName>
    </submittedName>
</protein>
<dbReference type="Pfam" id="PF10035">
    <property type="entry name" value="DUF2179"/>
    <property type="match status" value="1"/>
</dbReference>
<evidence type="ECO:0000256" key="1">
    <source>
        <dbReference type="ARBA" id="ARBA00004651"/>
    </source>
</evidence>
<feature type="transmembrane region" description="Helical" evidence="6">
    <location>
        <begin position="78"/>
        <end position="95"/>
    </location>
</feature>
<evidence type="ECO:0000256" key="5">
    <source>
        <dbReference type="ARBA" id="ARBA00023136"/>
    </source>
</evidence>
<evidence type="ECO:0000256" key="6">
    <source>
        <dbReference type="SAM" id="Phobius"/>
    </source>
</evidence>
<evidence type="ECO:0000313" key="9">
    <source>
        <dbReference type="Proteomes" id="UP001205748"/>
    </source>
</evidence>
<dbReference type="InterPro" id="IPR019264">
    <property type="entry name" value="DUF2179"/>
</dbReference>
<feature type="domain" description="DUF2179" evidence="7">
    <location>
        <begin position="220"/>
        <end position="274"/>
    </location>
</feature>
<feature type="transmembrane region" description="Helical" evidence="6">
    <location>
        <begin position="50"/>
        <end position="71"/>
    </location>
</feature>
<dbReference type="PIRSF" id="PIRSF006483">
    <property type="entry name" value="Membrane_protein_YitT"/>
    <property type="match status" value="1"/>
</dbReference>
<dbReference type="GO" id="GO:0005886">
    <property type="term" value="C:plasma membrane"/>
    <property type="evidence" value="ECO:0007669"/>
    <property type="project" value="UniProtKB-SubCell"/>
</dbReference>
<keyword evidence="2" id="KW-1003">Cell membrane</keyword>
<dbReference type="PANTHER" id="PTHR33545">
    <property type="entry name" value="UPF0750 MEMBRANE PROTEIN YITT-RELATED"/>
    <property type="match status" value="1"/>
</dbReference>
<dbReference type="RefSeq" id="WP_257533539.1">
    <property type="nucleotide sequence ID" value="NZ_JANKAS010000027.1"/>
</dbReference>
<dbReference type="Pfam" id="PF02588">
    <property type="entry name" value="YitT_membrane"/>
    <property type="match status" value="1"/>
</dbReference>
<accession>A0AAE3HJ50</accession>
<proteinExistence type="predicted"/>
<organism evidence="8 9">
    <name type="scientific">Irregularibacter muris</name>
    <dbReference type="NCBI Taxonomy" id="1796619"/>
    <lineage>
        <taxon>Bacteria</taxon>
        <taxon>Bacillati</taxon>
        <taxon>Bacillota</taxon>
        <taxon>Clostridia</taxon>
        <taxon>Eubacteriales</taxon>
        <taxon>Eubacteriaceae</taxon>
        <taxon>Irregularibacter</taxon>
    </lineage>
</organism>
<feature type="transmembrane region" description="Helical" evidence="6">
    <location>
        <begin position="107"/>
        <end position="126"/>
    </location>
</feature>
<sequence>MGKKITLDARRISIVLLGCLLLAIGINGFLVPHHLLSGGVTGLSILLNYITGLPVGLMIFLLNIPVFVLGYKLVSRPFIIISLIGTVSLSLFVTWTTRLPVFVDDVLLSAVFGGVITGLGSGIVFANRGTTGGTDIIAVIIKKYFSVDVGTTMFTVNATIVLFSSLVFGVRLGLYTLISIYINSLMIDKVQQGLDRKKAILVITEKPEEARQAIINQIKRGVTLLEGQGGYTQESKKIVFCLVTPFQLAKIREILLDIDEGAFITVLDAAEVVGKGFKNRD</sequence>
<dbReference type="InterPro" id="IPR003740">
    <property type="entry name" value="YitT"/>
</dbReference>
<evidence type="ECO:0000313" key="8">
    <source>
        <dbReference type="EMBL" id="MCR1900305.1"/>
    </source>
</evidence>
<dbReference type="EMBL" id="JANKAS010000027">
    <property type="protein sequence ID" value="MCR1900305.1"/>
    <property type="molecule type" value="Genomic_DNA"/>
</dbReference>
<comment type="subcellular location">
    <subcellularLocation>
        <location evidence="1">Cell membrane</location>
        <topology evidence="1">Multi-pass membrane protein</topology>
    </subcellularLocation>
</comment>
<reference evidence="8" key="1">
    <citation type="submission" date="2022-07" db="EMBL/GenBank/DDBJ databases">
        <title>Enhanced cultured diversity of the mouse gut microbiota enables custom-made synthetic communities.</title>
        <authorList>
            <person name="Afrizal A."/>
        </authorList>
    </citation>
    <scope>NUCLEOTIDE SEQUENCE</scope>
    <source>
        <strain evidence="8">DSM 28593</strain>
    </source>
</reference>
<keyword evidence="3 6" id="KW-0812">Transmembrane</keyword>
<dbReference type="InterPro" id="IPR051461">
    <property type="entry name" value="UPF0750_membrane"/>
</dbReference>
<feature type="transmembrane region" description="Helical" evidence="6">
    <location>
        <begin position="12"/>
        <end position="30"/>
    </location>
</feature>
<keyword evidence="4 6" id="KW-1133">Transmembrane helix</keyword>
<dbReference type="Proteomes" id="UP001205748">
    <property type="component" value="Unassembled WGS sequence"/>
</dbReference>
<dbReference type="AlphaFoldDB" id="A0AAE3HJ50"/>
<name>A0AAE3HJ50_9FIRM</name>
<comment type="caution">
    <text evidence="8">The sequence shown here is derived from an EMBL/GenBank/DDBJ whole genome shotgun (WGS) entry which is preliminary data.</text>
</comment>
<dbReference type="Gene3D" id="3.30.70.120">
    <property type="match status" value="1"/>
</dbReference>
<keyword evidence="9" id="KW-1185">Reference proteome</keyword>
<dbReference type="CDD" id="cd16380">
    <property type="entry name" value="YitT_C"/>
    <property type="match status" value="1"/>
</dbReference>
<evidence type="ECO:0000256" key="3">
    <source>
        <dbReference type="ARBA" id="ARBA00022692"/>
    </source>
</evidence>